<dbReference type="Pfam" id="PF16074">
    <property type="entry name" value="PilW"/>
    <property type="match status" value="1"/>
</dbReference>
<dbReference type="Proteomes" id="UP000634011">
    <property type="component" value="Unassembled WGS sequence"/>
</dbReference>
<comment type="caution">
    <text evidence="1">The sequence shown here is derived from an EMBL/GenBank/DDBJ whole genome shotgun (WGS) entry which is preliminary data.</text>
</comment>
<keyword evidence="2" id="KW-1185">Reference proteome</keyword>
<dbReference type="GO" id="GO:0043683">
    <property type="term" value="P:type IV pilus assembly"/>
    <property type="evidence" value="ECO:0007669"/>
    <property type="project" value="InterPro"/>
</dbReference>
<name>A0A923HHJ1_9BURK</name>
<dbReference type="AlphaFoldDB" id="A0A923HHJ1"/>
<sequence>MSVTLSLLLLLIASGLIFSTKSVFLTNADYADTQETARFALDNIGRSLRQAGFVNLDFNNAPQITPSIASADVGGLDANSLSAASSDLSSPLGVSVNSSDVLAVRFFGSGTSSGGDGSITNCAGFSVPAPSSAETVDEDRGWSIYYVSNDINKEPELFCKYQSVNSKGGSISWNAQAVVKGVESFQVLYGIDTNEPANGSASKFLNATAINALDAGLVLSGATEAEKKADLNRKTFWKKVTEIKIALLISGSESARVDSATNTYNLFGDDYASLSASTDKGTTIREKDLTPDRRKRLRRIYTMSVVLRNRCDVDPVRGTCQAPN</sequence>
<dbReference type="InterPro" id="IPR032092">
    <property type="entry name" value="PilW"/>
</dbReference>
<evidence type="ECO:0000313" key="2">
    <source>
        <dbReference type="Proteomes" id="UP000634011"/>
    </source>
</evidence>
<accession>A0A923HHJ1</accession>
<dbReference type="EMBL" id="JACOFV010000024">
    <property type="protein sequence ID" value="MBC3864166.1"/>
    <property type="molecule type" value="Genomic_DNA"/>
</dbReference>
<proteinExistence type="predicted"/>
<evidence type="ECO:0000313" key="1">
    <source>
        <dbReference type="EMBL" id="MBC3864166.1"/>
    </source>
</evidence>
<reference evidence="1" key="1">
    <citation type="submission" date="2020-08" db="EMBL/GenBank/DDBJ databases">
        <title>Novel species isolated from subtropical streams in China.</title>
        <authorList>
            <person name="Lu H."/>
        </authorList>
    </citation>
    <scope>NUCLEOTIDE SEQUENCE</scope>
    <source>
        <strain evidence="1">KACC 12607</strain>
    </source>
</reference>
<protein>
    <submittedName>
        <fullName evidence="1">PilW family protein</fullName>
    </submittedName>
</protein>
<gene>
    <name evidence="1" type="ORF">H8K32_18850</name>
</gene>
<organism evidence="1 2">
    <name type="scientific">Undibacterium jejuense</name>
    <dbReference type="NCBI Taxonomy" id="1344949"/>
    <lineage>
        <taxon>Bacteria</taxon>
        <taxon>Pseudomonadati</taxon>
        <taxon>Pseudomonadota</taxon>
        <taxon>Betaproteobacteria</taxon>
        <taxon>Burkholderiales</taxon>
        <taxon>Oxalobacteraceae</taxon>
        <taxon>Undibacterium</taxon>
    </lineage>
</organism>